<feature type="compositionally biased region" description="Basic and acidic residues" evidence="1">
    <location>
        <begin position="1"/>
        <end position="16"/>
    </location>
</feature>
<evidence type="ECO:0000313" key="2">
    <source>
        <dbReference type="EMBL" id="CPR12428.1"/>
    </source>
</evidence>
<proteinExistence type="predicted"/>
<dbReference type="Proteomes" id="UP000198875">
    <property type="component" value="Unassembled WGS sequence"/>
</dbReference>
<accession>A0A0U0WBT3</accession>
<name>A0A0U0WBT3_MYCBE</name>
<dbReference type="AlphaFoldDB" id="A0A0U0WBT3"/>
<reference evidence="2 3" key="1">
    <citation type="submission" date="2015-03" db="EMBL/GenBank/DDBJ databases">
        <authorList>
            <person name="Murphy D."/>
        </authorList>
    </citation>
    <scope>NUCLEOTIDE SEQUENCE [LARGE SCALE GENOMIC DNA]</scope>
    <source>
        <strain evidence="2 3">DSM 44277</strain>
    </source>
</reference>
<gene>
    <name evidence="2" type="ORF">BN971_03727</name>
</gene>
<dbReference type="OrthoDB" id="9929516at2"/>
<dbReference type="EMBL" id="CSTD01000004">
    <property type="protein sequence ID" value="CPR12428.1"/>
    <property type="molecule type" value="Genomic_DNA"/>
</dbReference>
<feature type="region of interest" description="Disordered" evidence="1">
    <location>
        <begin position="1"/>
        <end position="41"/>
    </location>
</feature>
<dbReference type="RefSeq" id="WP_139027141.1">
    <property type="nucleotide sequence ID" value="NZ_CSTD01000004.1"/>
</dbReference>
<protein>
    <submittedName>
        <fullName evidence="2">Uncharacterized protein</fullName>
    </submittedName>
</protein>
<evidence type="ECO:0000313" key="3">
    <source>
        <dbReference type="Proteomes" id="UP000198875"/>
    </source>
</evidence>
<evidence type="ECO:0000256" key="1">
    <source>
        <dbReference type="SAM" id="MobiDB-lite"/>
    </source>
</evidence>
<sequence length="82" mass="9276">MSTHTKEERPGRRNDRAQPTQGDSEPPESESTISRRDDRYTADARWCANLQRIAERAAREPQFYEIAGRAAQAMADDIKAGL</sequence>
<organism evidence="2 3">
    <name type="scientific">Mycobacterium bohemicum DSM 44277</name>
    <dbReference type="NCBI Taxonomy" id="1236609"/>
    <lineage>
        <taxon>Bacteria</taxon>
        <taxon>Bacillati</taxon>
        <taxon>Actinomycetota</taxon>
        <taxon>Actinomycetes</taxon>
        <taxon>Mycobacteriales</taxon>
        <taxon>Mycobacteriaceae</taxon>
        <taxon>Mycobacterium</taxon>
    </lineage>
</organism>